<dbReference type="KEGG" id="mros:EHO51_10000"/>
<dbReference type="EMBL" id="CP034086">
    <property type="protein sequence ID" value="AZG77037.1"/>
    <property type="molecule type" value="Genomic_DNA"/>
</dbReference>
<keyword evidence="1" id="KW-0812">Transmembrane</keyword>
<evidence type="ECO:0000256" key="2">
    <source>
        <dbReference type="SAM" id="SignalP"/>
    </source>
</evidence>
<evidence type="ECO:0000313" key="4">
    <source>
        <dbReference type="Proteomes" id="UP000273982"/>
    </source>
</evidence>
<organism evidence="3 4">
    <name type="scientific">Methylocystis rosea</name>
    <dbReference type="NCBI Taxonomy" id="173366"/>
    <lineage>
        <taxon>Bacteria</taxon>
        <taxon>Pseudomonadati</taxon>
        <taxon>Pseudomonadota</taxon>
        <taxon>Alphaproteobacteria</taxon>
        <taxon>Hyphomicrobiales</taxon>
        <taxon>Methylocystaceae</taxon>
        <taxon>Methylocystis</taxon>
    </lineage>
</organism>
<feature type="transmembrane region" description="Helical" evidence="1">
    <location>
        <begin position="39"/>
        <end position="59"/>
    </location>
</feature>
<feature type="signal peptide" evidence="2">
    <location>
        <begin position="1"/>
        <end position="29"/>
    </location>
</feature>
<keyword evidence="1" id="KW-1133">Transmembrane helix</keyword>
<proteinExistence type="predicted"/>
<name>A0A3G8M5M5_9HYPH</name>
<keyword evidence="2" id="KW-0732">Signal</keyword>
<dbReference type="Proteomes" id="UP000273982">
    <property type="component" value="Chromosome"/>
</dbReference>
<dbReference type="RefSeq" id="WP_124738765.1">
    <property type="nucleotide sequence ID" value="NZ_CP034086.1"/>
</dbReference>
<protein>
    <submittedName>
        <fullName evidence="3">Uncharacterized protein</fullName>
    </submittedName>
</protein>
<gene>
    <name evidence="3" type="ORF">EHO51_10000</name>
</gene>
<sequence length="87" mass="9020">MSTLKKIVSTSLAASVMLGAVGSATPAFAWSKWHHHGYGWAPFAVGGALALGAVAAAAASEPDCGYVREPIYSRYGYVIGYRAVPTC</sequence>
<evidence type="ECO:0000256" key="1">
    <source>
        <dbReference type="SAM" id="Phobius"/>
    </source>
</evidence>
<feature type="chain" id="PRO_5018231103" evidence="2">
    <location>
        <begin position="30"/>
        <end position="87"/>
    </location>
</feature>
<accession>A0A3G8M5M5</accession>
<dbReference type="AlphaFoldDB" id="A0A3G8M5M5"/>
<reference evidence="3 4" key="1">
    <citation type="submission" date="2018-11" db="EMBL/GenBank/DDBJ databases">
        <title>Genome squencing of methanotrophic bacteria isolated from alkaline groundwater in Korea.</title>
        <authorList>
            <person name="Nguyen L.N."/>
        </authorList>
    </citation>
    <scope>NUCLEOTIDE SEQUENCE [LARGE SCALE GENOMIC DNA]</scope>
    <source>
        <strain evidence="3 4">GW6</strain>
    </source>
</reference>
<keyword evidence="1" id="KW-0472">Membrane</keyword>
<evidence type="ECO:0000313" key="3">
    <source>
        <dbReference type="EMBL" id="AZG77037.1"/>
    </source>
</evidence>